<reference evidence="1 2" key="1">
    <citation type="submission" date="2021-01" db="EMBL/GenBank/DDBJ databases">
        <title>Genome public.</title>
        <authorList>
            <person name="Liu C."/>
            <person name="Sun Q."/>
        </authorList>
    </citation>
    <scope>NUCLEOTIDE SEQUENCE [LARGE SCALE GENOMIC DNA]</scope>
    <source>
        <strain evidence="1 2">YIM B02564</strain>
    </source>
</reference>
<dbReference type="Proteomes" id="UP000623967">
    <property type="component" value="Unassembled WGS sequence"/>
</dbReference>
<name>A0ABS1TK86_9BACI</name>
<dbReference type="Gene3D" id="3.40.50.10150">
    <property type="entry name" value="B12-dependent dehydatase associated subunit"/>
    <property type="match status" value="1"/>
</dbReference>
<dbReference type="Pfam" id="PF02288">
    <property type="entry name" value="Dehydratase_MU"/>
    <property type="match status" value="1"/>
</dbReference>
<keyword evidence="2" id="KW-1185">Reference proteome</keyword>
<dbReference type="EMBL" id="JAESWB010000045">
    <property type="protein sequence ID" value="MBL4951603.1"/>
    <property type="molecule type" value="Genomic_DNA"/>
</dbReference>
<sequence>MKINDGNEKPAVHVYYSSLLNDSSFFHSLLYGIEEEGVPYLYQRKTGNSAIELGYQAALDSTLGVGIGIGDDSQMILHYTKLPKKQPLFHLSGASQDQQNVLGANAARLVKGIPFKSFEEIHSAEEETLISEEISTIVKEVLRRIRERM</sequence>
<proteinExistence type="predicted"/>
<dbReference type="RefSeq" id="WP_202652887.1">
    <property type="nucleotide sequence ID" value="NZ_JAESWB010000045.1"/>
</dbReference>
<protein>
    <submittedName>
        <fullName evidence="1">Glycerol dehydratase reactivase beta/small subunit family protein</fullName>
    </submittedName>
</protein>
<evidence type="ECO:0000313" key="2">
    <source>
        <dbReference type="Proteomes" id="UP000623967"/>
    </source>
</evidence>
<dbReference type="InterPro" id="IPR003208">
    <property type="entry name" value="Dehydtase/Dehydtase_re"/>
</dbReference>
<organism evidence="1 2">
    <name type="scientific">Neobacillus paridis</name>
    <dbReference type="NCBI Taxonomy" id="2803862"/>
    <lineage>
        <taxon>Bacteria</taxon>
        <taxon>Bacillati</taxon>
        <taxon>Bacillota</taxon>
        <taxon>Bacilli</taxon>
        <taxon>Bacillales</taxon>
        <taxon>Bacillaceae</taxon>
        <taxon>Neobacillus</taxon>
    </lineage>
</organism>
<evidence type="ECO:0000313" key="1">
    <source>
        <dbReference type="EMBL" id="MBL4951603.1"/>
    </source>
</evidence>
<comment type="caution">
    <text evidence="1">The sequence shown here is derived from an EMBL/GenBank/DDBJ whole genome shotgun (WGS) entry which is preliminary data.</text>
</comment>
<dbReference type="SUPFAM" id="SSF52968">
    <property type="entry name" value="B12-dependent dehydatase associated subunit"/>
    <property type="match status" value="1"/>
</dbReference>
<dbReference type="InterPro" id="IPR010254">
    <property type="entry name" value="B12-dep_deHydtase_bsu"/>
</dbReference>
<accession>A0ABS1TK86</accession>
<gene>
    <name evidence="1" type="ORF">JK635_05020</name>
</gene>